<accession>A0ABU3CTE8</accession>
<sequence>MEEKIIPWIIATGNSSFYSWDKRISLLPPYSSIFFNKETWKFKIKERKITKKEQRDFSESEYKKLLRQSLDETFSEYYLDFNKWALSLSGGHDCRGILAFLSRNKTSTINLKTVTWGGINEEKLRGSDAHIAKKTANYYETQHHYYNLNHSNEKAKTVIERFLKNGEGRIDHLTGYLDGFEMWKNIFEDKIEGLIRGNILFSNISASSEYEIRNFMGLSLLSEFTNLKKYTYLQKLKHNLPEHIKLQNNENLSVYRDRLLLQYRIPIVQAALADLKFPYVEEFNPLLTNRLIDLTQMIPDNLRNNKTIFKEIVESIDPEKEYAHRSGTSSKKQFLKRKDFTTLVKEEFKVANAKNIFPKSFLEEILHDLKASENQKKSPFLFLKAYIIHFVRRLLPNYTKKKISKIVNKPKNLDIFTLAFRVTIICMMTRIIENDLKNKS</sequence>
<evidence type="ECO:0000313" key="2">
    <source>
        <dbReference type="Proteomes" id="UP001248819"/>
    </source>
</evidence>
<evidence type="ECO:0000313" key="1">
    <source>
        <dbReference type="EMBL" id="MDT0649639.1"/>
    </source>
</evidence>
<reference evidence="1 2" key="1">
    <citation type="submission" date="2023-09" db="EMBL/GenBank/DDBJ databases">
        <authorList>
            <person name="Rey-Velasco X."/>
        </authorList>
    </citation>
    <scope>NUCLEOTIDE SEQUENCE [LARGE SCALE GENOMIC DNA]</scope>
    <source>
        <strain evidence="1 2">F297</strain>
    </source>
</reference>
<evidence type="ECO:0008006" key="3">
    <source>
        <dbReference type="Google" id="ProtNLM"/>
    </source>
</evidence>
<protein>
    <recommendedName>
        <fullName evidence="3">Asparagine synthetase domain-containing protein</fullName>
    </recommendedName>
</protein>
<keyword evidence="2" id="KW-1185">Reference proteome</keyword>
<gene>
    <name evidence="1" type="ORF">RM529_05750</name>
</gene>
<dbReference type="RefSeq" id="WP_311483800.1">
    <property type="nucleotide sequence ID" value="NZ_JAVRHP010000020.1"/>
</dbReference>
<dbReference type="Gene3D" id="3.40.50.620">
    <property type="entry name" value="HUPs"/>
    <property type="match status" value="1"/>
</dbReference>
<comment type="caution">
    <text evidence="1">The sequence shown here is derived from an EMBL/GenBank/DDBJ whole genome shotgun (WGS) entry which is preliminary data.</text>
</comment>
<dbReference type="Proteomes" id="UP001248819">
    <property type="component" value="Unassembled WGS sequence"/>
</dbReference>
<dbReference type="EMBL" id="JAVRHP010000020">
    <property type="protein sequence ID" value="MDT0649639.1"/>
    <property type="molecule type" value="Genomic_DNA"/>
</dbReference>
<organism evidence="1 2">
    <name type="scientific">Autumnicola edwardsiae</name>
    <dbReference type="NCBI Taxonomy" id="3075594"/>
    <lineage>
        <taxon>Bacteria</taxon>
        <taxon>Pseudomonadati</taxon>
        <taxon>Bacteroidota</taxon>
        <taxon>Flavobacteriia</taxon>
        <taxon>Flavobacteriales</taxon>
        <taxon>Flavobacteriaceae</taxon>
        <taxon>Autumnicola</taxon>
    </lineage>
</organism>
<proteinExistence type="predicted"/>
<dbReference type="InterPro" id="IPR014729">
    <property type="entry name" value="Rossmann-like_a/b/a_fold"/>
</dbReference>
<name>A0ABU3CTE8_9FLAO</name>
<dbReference type="SUPFAM" id="SSF52402">
    <property type="entry name" value="Adenine nucleotide alpha hydrolases-like"/>
    <property type="match status" value="1"/>
</dbReference>